<dbReference type="Pfam" id="PF13561">
    <property type="entry name" value="adh_short_C2"/>
    <property type="match status" value="1"/>
</dbReference>
<gene>
    <name evidence="2" type="ORF">V2J85_34790</name>
</gene>
<reference evidence="2 3" key="1">
    <citation type="submission" date="2023-12" db="EMBL/GenBank/DDBJ databases">
        <title>30 novel species of actinomycetes from the DSMZ collection.</title>
        <authorList>
            <person name="Nouioui I."/>
        </authorList>
    </citation>
    <scope>NUCLEOTIDE SEQUENCE [LARGE SCALE GENOMIC DNA]</scope>
    <source>
        <strain evidence="2 3">DSM 41528</strain>
    </source>
</reference>
<dbReference type="SUPFAM" id="SSF51735">
    <property type="entry name" value="NAD(P)-binding Rossmann-fold domains"/>
    <property type="match status" value="1"/>
</dbReference>
<evidence type="ECO:0000256" key="1">
    <source>
        <dbReference type="SAM" id="MobiDB-lite"/>
    </source>
</evidence>
<feature type="region of interest" description="Disordered" evidence="1">
    <location>
        <begin position="79"/>
        <end position="101"/>
    </location>
</feature>
<dbReference type="Proteomes" id="UP001307760">
    <property type="component" value="Unassembled WGS sequence"/>
</dbReference>
<name>A0ABU7P1W9_9ACTN</name>
<organism evidence="2 3">
    <name type="scientific">Streptomyces bugieae</name>
    <dbReference type="NCBI Taxonomy" id="3098223"/>
    <lineage>
        <taxon>Bacteria</taxon>
        <taxon>Bacillati</taxon>
        <taxon>Actinomycetota</taxon>
        <taxon>Actinomycetes</taxon>
        <taxon>Kitasatosporales</taxon>
        <taxon>Streptomycetaceae</taxon>
        <taxon>Streptomyces</taxon>
    </lineage>
</organism>
<dbReference type="EMBL" id="JAZBJP010000038">
    <property type="protein sequence ID" value="MEE4424450.1"/>
    <property type="molecule type" value="Genomic_DNA"/>
</dbReference>
<comment type="caution">
    <text evidence="2">The sequence shown here is derived from an EMBL/GenBank/DDBJ whole genome shotgun (WGS) entry which is preliminary data.</text>
</comment>
<dbReference type="RefSeq" id="WP_330823781.1">
    <property type="nucleotide sequence ID" value="NZ_JAZBJP010000038.1"/>
</dbReference>
<protein>
    <submittedName>
        <fullName evidence="2">SDR family oxidoreductase</fullName>
    </submittedName>
</protein>
<evidence type="ECO:0000313" key="2">
    <source>
        <dbReference type="EMBL" id="MEE4424450.1"/>
    </source>
</evidence>
<feature type="compositionally biased region" description="Basic residues" evidence="1">
    <location>
        <begin position="88"/>
        <end position="101"/>
    </location>
</feature>
<dbReference type="InterPro" id="IPR002347">
    <property type="entry name" value="SDR_fam"/>
</dbReference>
<keyword evidence="3" id="KW-1185">Reference proteome</keyword>
<dbReference type="InterPro" id="IPR036291">
    <property type="entry name" value="NAD(P)-bd_dom_sf"/>
</dbReference>
<dbReference type="Gene3D" id="3.40.50.720">
    <property type="entry name" value="NAD(P)-binding Rossmann-like Domain"/>
    <property type="match status" value="1"/>
</dbReference>
<evidence type="ECO:0000313" key="3">
    <source>
        <dbReference type="Proteomes" id="UP001307760"/>
    </source>
</evidence>
<proteinExistence type="predicted"/>
<accession>A0ABU7P1W9</accession>
<sequence length="101" mass="10751">MAPGATLTEMIRAWEENTPGVLERLTAQTPLRRIADPDEIAQTAAWLLSDRSSYVTTVSSGWTAAPGPDRAVTPVASATGAGALSQHGHVRRRTAARPSRM</sequence>